<keyword evidence="4 5" id="KW-0378">Hydrolase</keyword>
<comment type="function">
    <text evidence="5">Toxic component of a toxin-antitoxin (TA) system. An RNase.</text>
</comment>
<proteinExistence type="inferred from homology"/>
<dbReference type="EMBL" id="JBHSWU010000497">
    <property type="protein sequence ID" value="MFC6725376.1"/>
    <property type="molecule type" value="Genomic_DNA"/>
</dbReference>
<gene>
    <name evidence="5" type="primary">vapC</name>
    <name evidence="7" type="ORF">ACFQE1_13560</name>
</gene>
<dbReference type="PANTHER" id="PTHR39677">
    <property type="entry name" value="RIBONUCLEASE VAPC6"/>
    <property type="match status" value="1"/>
</dbReference>
<dbReference type="InterPro" id="IPR022907">
    <property type="entry name" value="VapC_family"/>
</dbReference>
<feature type="binding site" evidence="5">
    <location>
        <position position="9"/>
    </location>
    <ligand>
        <name>Mg(2+)</name>
        <dbReference type="ChEBI" id="CHEBI:18420"/>
    </ligand>
</feature>
<comment type="cofactor">
    <cofactor evidence="5">
        <name>Mg(2+)</name>
        <dbReference type="ChEBI" id="CHEBI:18420"/>
    </cofactor>
</comment>
<evidence type="ECO:0000256" key="1">
    <source>
        <dbReference type="ARBA" id="ARBA00022649"/>
    </source>
</evidence>
<keyword evidence="8" id="KW-1185">Reference proteome</keyword>
<dbReference type="GO" id="GO:0016787">
    <property type="term" value="F:hydrolase activity"/>
    <property type="evidence" value="ECO:0007669"/>
    <property type="project" value="UniProtKB-KW"/>
</dbReference>
<dbReference type="Proteomes" id="UP001596328">
    <property type="component" value="Unassembled WGS sequence"/>
</dbReference>
<evidence type="ECO:0000256" key="4">
    <source>
        <dbReference type="ARBA" id="ARBA00022801"/>
    </source>
</evidence>
<keyword evidence="3 5" id="KW-0479">Metal-binding</keyword>
<feature type="binding site" evidence="5">
    <location>
        <position position="99"/>
    </location>
    <ligand>
        <name>Mg(2+)</name>
        <dbReference type="ChEBI" id="CHEBI:18420"/>
    </ligand>
</feature>
<evidence type="ECO:0000259" key="6">
    <source>
        <dbReference type="Pfam" id="PF01850"/>
    </source>
</evidence>
<sequence length="133" mass="15011">MSGRRLFLDTNLFVASLTDEPDRGERATELMNGEFEFYTSLLNLMELRTVLAKKKRIEQERVEGAIRRISDRTNVVVHEPSDIVAADELQRETLLYPMDCLILALAEDQEATLVTFDSELVEAGASTPTEFGD</sequence>
<dbReference type="GO" id="GO:0090729">
    <property type="term" value="F:toxin activity"/>
    <property type="evidence" value="ECO:0007669"/>
    <property type="project" value="UniProtKB-KW"/>
</dbReference>
<evidence type="ECO:0000256" key="3">
    <source>
        <dbReference type="ARBA" id="ARBA00022723"/>
    </source>
</evidence>
<keyword evidence="5" id="KW-0460">Magnesium</keyword>
<evidence type="ECO:0000256" key="5">
    <source>
        <dbReference type="HAMAP-Rule" id="MF_00265"/>
    </source>
</evidence>
<dbReference type="PANTHER" id="PTHR39677:SF4">
    <property type="entry name" value="RIBONUCLEASE VAPC6"/>
    <property type="match status" value="1"/>
</dbReference>
<organism evidence="7 8">
    <name type="scientific">Halobium palmae</name>
    <dbReference type="NCBI Taxonomy" id="1776492"/>
    <lineage>
        <taxon>Archaea</taxon>
        <taxon>Methanobacteriati</taxon>
        <taxon>Methanobacteriota</taxon>
        <taxon>Stenosarchaea group</taxon>
        <taxon>Halobacteria</taxon>
        <taxon>Halobacteriales</taxon>
        <taxon>Haloferacaceae</taxon>
        <taxon>Halobium</taxon>
    </lineage>
</organism>
<reference evidence="7 8" key="1">
    <citation type="journal article" date="2019" name="Int. J. Syst. Evol. Microbiol.">
        <title>The Global Catalogue of Microorganisms (GCM) 10K type strain sequencing project: providing services to taxonomists for standard genome sequencing and annotation.</title>
        <authorList>
            <consortium name="The Broad Institute Genomics Platform"/>
            <consortium name="The Broad Institute Genome Sequencing Center for Infectious Disease"/>
            <person name="Wu L."/>
            <person name="Ma J."/>
        </authorList>
    </citation>
    <scope>NUCLEOTIDE SEQUENCE [LARGE SCALE GENOMIC DNA]</scope>
    <source>
        <strain evidence="7 8">NBRC 111368</strain>
    </source>
</reference>
<dbReference type="EC" id="3.1.-.-" evidence="5"/>
<dbReference type="HAMAP" id="MF_00265">
    <property type="entry name" value="VapC_Nob1"/>
    <property type="match status" value="1"/>
</dbReference>
<evidence type="ECO:0000256" key="2">
    <source>
        <dbReference type="ARBA" id="ARBA00022722"/>
    </source>
</evidence>
<name>A0ABD5S1A5_9EURY</name>
<keyword evidence="2 5" id="KW-0540">Nuclease</keyword>
<evidence type="ECO:0000313" key="7">
    <source>
        <dbReference type="EMBL" id="MFC6725376.1"/>
    </source>
</evidence>
<dbReference type="Gene3D" id="3.40.50.1010">
    <property type="entry name" value="5'-nuclease"/>
    <property type="match status" value="1"/>
</dbReference>
<dbReference type="InterPro" id="IPR029060">
    <property type="entry name" value="PIN-like_dom_sf"/>
</dbReference>
<dbReference type="SUPFAM" id="SSF88723">
    <property type="entry name" value="PIN domain-like"/>
    <property type="match status" value="1"/>
</dbReference>
<dbReference type="AlphaFoldDB" id="A0ABD5S1A5"/>
<keyword evidence="5" id="KW-0800">Toxin</keyword>
<comment type="similarity">
    <text evidence="5">Belongs to the PINc/VapC protein family.</text>
</comment>
<comment type="caution">
    <text evidence="7">The sequence shown here is derived from an EMBL/GenBank/DDBJ whole genome shotgun (WGS) entry which is preliminary data.</text>
</comment>
<accession>A0ABD5S1A5</accession>
<keyword evidence="1 5" id="KW-1277">Toxin-antitoxin system</keyword>
<protein>
    <recommendedName>
        <fullName evidence="5">Ribonuclease VapC</fullName>
        <shortName evidence="5">RNase VapC</shortName>
        <ecNumber evidence="5">3.1.-.-</ecNumber>
    </recommendedName>
    <alternativeName>
        <fullName evidence="5">Putative toxin VapC</fullName>
    </alternativeName>
</protein>
<dbReference type="Pfam" id="PF01850">
    <property type="entry name" value="PIN"/>
    <property type="match status" value="1"/>
</dbReference>
<dbReference type="GO" id="GO:0000287">
    <property type="term" value="F:magnesium ion binding"/>
    <property type="evidence" value="ECO:0007669"/>
    <property type="project" value="UniProtKB-UniRule"/>
</dbReference>
<dbReference type="GO" id="GO:0004518">
    <property type="term" value="F:nuclease activity"/>
    <property type="evidence" value="ECO:0007669"/>
    <property type="project" value="UniProtKB-KW"/>
</dbReference>
<evidence type="ECO:0000313" key="8">
    <source>
        <dbReference type="Proteomes" id="UP001596328"/>
    </source>
</evidence>
<dbReference type="InterPro" id="IPR002716">
    <property type="entry name" value="PIN_dom"/>
</dbReference>
<feature type="domain" description="PIN" evidence="6">
    <location>
        <begin position="7"/>
        <end position="123"/>
    </location>
</feature>